<evidence type="ECO:0000313" key="2">
    <source>
        <dbReference type="Proteomes" id="UP000006038"/>
    </source>
</evidence>
<sequence length="62" mass="7251">MESECWRSDDAIHWKKEVNAKIHFCPYTQVPHADGDEVPYAWETWTCRYRTFLTLGCGSING</sequence>
<proteinExistence type="predicted"/>
<accession>J3MAG5</accession>
<reference evidence="1" key="1">
    <citation type="journal article" date="2013" name="Nat. Commun.">
        <title>Whole-genome sequencing of Oryza brachyantha reveals mechanisms underlying Oryza genome evolution.</title>
        <authorList>
            <person name="Chen J."/>
            <person name="Huang Q."/>
            <person name="Gao D."/>
            <person name="Wang J."/>
            <person name="Lang Y."/>
            <person name="Liu T."/>
            <person name="Li B."/>
            <person name="Bai Z."/>
            <person name="Luis Goicoechea J."/>
            <person name="Liang C."/>
            <person name="Chen C."/>
            <person name="Zhang W."/>
            <person name="Sun S."/>
            <person name="Liao Y."/>
            <person name="Zhang X."/>
            <person name="Yang L."/>
            <person name="Song C."/>
            <person name="Wang M."/>
            <person name="Shi J."/>
            <person name="Liu G."/>
            <person name="Liu J."/>
            <person name="Zhou H."/>
            <person name="Zhou W."/>
            <person name="Yu Q."/>
            <person name="An N."/>
            <person name="Chen Y."/>
            <person name="Cai Q."/>
            <person name="Wang B."/>
            <person name="Liu B."/>
            <person name="Min J."/>
            <person name="Huang Y."/>
            <person name="Wu H."/>
            <person name="Li Z."/>
            <person name="Zhang Y."/>
            <person name="Yin Y."/>
            <person name="Song W."/>
            <person name="Jiang J."/>
            <person name="Jackson S.A."/>
            <person name="Wing R.A."/>
            <person name="Wang J."/>
            <person name="Chen M."/>
        </authorList>
    </citation>
    <scope>NUCLEOTIDE SEQUENCE [LARGE SCALE GENOMIC DNA]</scope>
    <source>
        <strain evidence="1">cv. IRGC 101232</strain>
    </source>
</reference>
<reference evidence="1" key="2">
    <citation type="submission" date="2013-04" db="UniProtKB">
        <authorList>
            <consortium name="EnsemblPlants"/>
        </authorList>
    </citation>
    <scope>IDENTIFICATION</scope>
</reference>
<dbReference type="HOGENOM" id="CLU_2907711_0_0_1"/>
<evidence type="ECO:0000313" key="1">
    <source>
        <dbReference type="EnsemblPlants" id="OB06G10090.1"/>
    </source>
</evidence>
<dbReference type="Gramene" id="OB06G10090.1">
    <property type="protein sequence ID" value="OB06G10090.1"/>
    <property type="gene ID" value="OB06G10090"/>
</dbReference>
<keyword evidence="2" id="KW-1185">Reference proteome</keyword>
<name>J3MAG5_ORYBR</name>
<dbReference type="EnsemblPlants" id="OB06G10090.1">
    <property type="protein sequence ID" value="OB06G10090.1"/>
    <property type="gene ID" value="OB06G10090"/>
</dbReference>
<protein>
    <submittedName>
        <fullName evidence="1">Uncharacterized protein</fullName>
    </submittedName>
</protein>
<dbReference type="Proteomes" id="UP000006038">
    <property type="component" value="Chromosome 6"/>
</dbReference>
<organism evidence="1">
    <name type="scientific">Oryza brachyantha</name>
    <name type="common">malo sina</name>
    <dbReference type="NCBI Taxonomy" id="4533"/>
    <lineage>
        <taxon>Eukaryota</taxon>
        <taxon>Viridiplantae</taxon>
        <taxon>Streptophyta</taxon>
        <taxon>Embryophyta</taxon>
        <taxon>Tracheophyta</taxon>
        <taxon>Spermatophyta</taxon>
        <taxon>Magnoliopsida</taxon>
        <taxon>Liliopsida</taxon>
        <taxon>Poales</taxon>
        <taxon>Poaceae</taxon>
        <taxon>BOP clade</taxon>
        <taxon>Oryzoideae</taxon>
        <taxon>Oryzeae</taxon>
        <taxon>Oryzinae</taxon>
        <taxon>Oryza</taxon>
    </lineage>
</organism>
<dbReference type="AlphaFoldDB" id="J3MAG5"/>